<comment type="caution">
    <text evidence="2">The sequence shown here is derived from an EMBL/GenBank/DDBJ whole genome shotgun (WGS) entry which is preliminary data.</text>
</comment>
<keyword evidence="1" id="KW-1133">Transmembrane helix</keyword>
<keyword evidence="1" id="KW-0812">Transmembrane</keyword>
<dbReference type="Proteomes" id="UP001165160">
    <property type="component" value="Unassembled WGS sequence"/>
</dbReference>
<feature type="transmembrane region" description="Helical" evidence="1">
    <location>
        <begin position="12"/>
        <end position="38"/>
    </location>
</feature>
<keyword evidence="1" id="KW-0472">Membrane</keyword>
<reference evidence="3" key="1">
    <citation type="journal article" date="2023" name="Commun. Biol.">
        <title>Genome analysis of Parmales, the sister group of diatoms, reveals the evolutionary specialization of diatoms from phago-mixotrophs to photoautotrophs.</title>
        <authorList>
            <person name="Ban H."/>
            <person name="Sato S."/>
            <person name="Yoshikawa S."/>
            <person name="Yamada K."/>
            <person name="Nakamura Y."/>
            <person name="Ichinomiya M."/>
            <person name="Sato N."/>
            <person name="Blanc-Mathieu R."/>
            <person name="Endo H."/>
            <person name="Kuwata A."/>
            <person name="Ogata H."/>
        </authorList>
    </citation>
    <scope>NUCLEOTIDE SEQUENCE [LARGE SCALE GENOMIC DNA]</scope>
    <source>
        <strain evidence="3">NIES 3699</strain>
    </source>
</reference>
<accession>A0A9W7C5X4</accession>
<dbReference type="EMBL" id="BRXX01000289">
    <property type="protein sequence ID" value="GMI02793.1"/>
    <property type="molecule type" value="Genomic_DNA"/>
</dbReference>
<sequence>MSKKRRPRRLRCGLWLMVLVPPMIGTWLLGVATLFNLYSPAIYISDPMSSHLKFGFDATWKVEVGCRLARPQDFVMLPAELDQLDDLSISRLRAMVSALWGCSLVSRQSSPPLRRVSYQDDTNSPTSPILRNWFYSSLTLPSYLQEYVDDCIAPQPTTTTITIHLHVLDHDQPLLPPSHTYTTAALTTADVIKSIKSSLLPPYAKYVLLFDDYAFAKSSPITTFAREFPDSEIVRCGGPAHEHLNRREQELIEAFVGAGGDNFIGSHLSLFSNGVALLRRTRPNIQQRSFVYSCHTQTHGHPSLTQYNDLSEGCPSRTHPIVGFWHIGPGASHYRNSRESVVQSQFAQIVDSPLFTSSEIDTQVRVVKTVALTGVSKDLLDNDPRFVQVEPSLPMIEGEEYFEYPTLNELYDFCGLEENANLTVFYFHSKSNSDERIKMDDYLFSKCAQCLEDPKNIICGPNFTPIEKSPWCHFQGNFWMTRCSHVKKLNPPFFEELIYEAHEANRLWPKSGRNDEAFPQAGWPHDVVPYGRFFSEYWVTNDVGRRPEHQVDYLEYGDHEKKICLVDETMMCTG</sequence>
<evidence type="ECO:0000313" key="3">
    <source>
        <dbReference type="Proteomes" id="UP001165160"/>
    </source>
</evidence>
<proteinExistence type="predicted"/>
<gene>
    <name evidence="2" type="ORF">TrVE_jg10621</name>
</gene>
<name>A0A9W7C5X4_9STRA</name>
<protein>
    <submittedName>
        <fullName evidence="2">Uncharacterized protein</fullName>
    </submittedName>
</protein>
<keyword evidence="3" id="KW-1185">Reference proteome</keyword>
<evidence type="ECO:0000256" key="1">
    <source>
        <dbReference type="SAM" id="Phobius"/>
    </source>
</evidence>
<evidence type="ECO:0000313" key="2">
    <source>
        <dbReference type="EMBL" id="GMI02793.1"/>
    </source>
</evidence>
<organism evidence="2 3">
    <name type="scientific">Triparma verrucosa</name>
    <dbReference type="NCBI Taxonomy" id="1606542"/>
    <lineage>
        <taxon>Eukaryota</taxon>
        <taxon>Sar</taxon>
        <taxon>Stramenopiles</taxon>
        <taxon>Ochrophyta</taxon>
        <taxon>Bolidophyceae</taxon>
        <taxon>Parmales</taxon>
        <taxon>Triparmaceae</taxon>
        <taxon>Triparma</taxon>
    </lineage>
</organism>
<dbReference type="AlphaFoldDB" id="A0A9W7C5X4"/>